<dbReference type="Gene3D" id="2.20.100.10">
    <property type="entry name" value="Thrombospondin type-1 (TSP1) repeat"/>
    <property type="match status" value="6"/>
</dbReference>
<comment type="caution">
    <text evidence="7">The sequence shown here is derived from an EMBL/GenBank/DDBJ whole genome shotgun (WGS) entry which is preliminary data.</text>
</comment>
<evidence type="ECO:0000256" key="2">
    <source>
        <dbReference type="ARBA" id="ARBA00022525"/>
    </source>
</evidence>
<dbReference type="GO" id="GO:0006508">
    <property type="term" value="P:proteolysis"/>
    <property type="evidence" value="ECO:0007669"/>
    <property type="project" value="TreeGrafter"/>
</dbReference>
<dbReference type="GO" id="GO:0030198">
    <property type="term" value="P:extracellular matrix organization"/>
    <property type="evidence" value="ECO:0007669"/>
    <property type="project" value="TreeGrafter"/>
</dbReference>
<evidence type="ECO:0000256" key="1">
    <source>
        <dbReference type="ARBA" id="ARBA00004613"/>
    </source>
</evidence>
<reference evidence="7" key="1">
    <citation type="journal article" date="2018" name="Genome Res.">
        <title>The genomic architecture and molecular evolution of ant odorant receptors.</title>
        <authorList>
            <person name="McKenzie S.K."/>
            <person name="Kronauer D.J.C."/>
        </authorList>
    </citation>
    <scope>NUCLEOTIDE SEQUENCE [LARGE SCALE GENOMIC DNA]</scope>
    <source>
        <strain evidence="7">Clonal line C1</strain>
    </source>
</reference>
<feature type="domain" description="PLAC" evidence="6">
    <location>
        <begin position="593"/>
        <end position="630"/>
    </location>
</feature>
<dbReference type="SMART" id="SM00209">
    <property type="entry name" value="TSP1"/>
    <property type="match status" value="6"/>
</dbReference>
<sequence length="634" mass="71324">MHSLVLLLFLLLSLTYEVRFASCHLIDGIFTEPTLEPGYNLVAVIPRGALALNVTELRHTQNYLAIRLQDGSYLLNGNYSINWSGEYKAAGTTFVYLRQGPQNLESFSAAGPLQEPIAVMVLYQEPNPGIVYRYVIPGNTNLPRSTHLVHNTVFNKDLEAGLQNRRVENESAVSDVTSPSYLPRRYKKRKFTWKAIGYSECSKSCGGGVQVLRHVCIKEHTQQQVPEKRCHALEKPREIRLRCNTRPCPPRWRGGPWSDCSTSCGAGVRTRELECVQEVKPSLIVRIADGACTEPKRLPTSEACEMPECNEEIKQTLMQTSSQLSIPRWTAGGWSQCSTSCGTGRRTRIVTCVTQGAPCNLSEKPEAHETCDLRPCLAKSASLNIVSEKLQSPQWLFTEWSDHCSAECGTGVQTRRIFCETNSDDKYCDESSRPETSRDCASNKTCSGQWFTGPWTECSSKCDLGEQVRDVVCVTILRGSLRVVLDMNCPANKPETRKPCREHPCMSTWFISDWTSCSRSCGKGIQKRDVRCLNPDGQLPEPHQLHCREEDRPISRRICNDHLCKDDLRVPGNSHRVLQVQDDSEISNGVEDNHPLCRDKIPNCNLVTQARLCSYQFYQESCCLSCSRAKQDLK</sequence>
<dbReference type="Pfam" id="PF08686">
    <property type="entry name" value="PLAC"/>
    <property type="match status" value="1"/>
</dbReference>
<keyword evidence="4" id="KW-0677">Repeat</keyword>
<dbReference type="PROSITE" id="PS50092">
    <property type="entry name" value="TSP1"/>
    <property type="match status" value="5"/>
</dbReference>
<comment type="subcellular location">
    <subcellularLocation>
        <location evidence="1">Secreted</location>
    </subcellularLocation>
</comment>
<protein>
    <recommendedName>
        <fullName evidence="6">PLAC domain-containing protein</fullName>
    </recommendedName>
</protein>
<dbReference type="GO" id="GO:0005576">
    <property type="term" value="C:extracellular region"/>
    <property type="evidence" value="ECO:0007669"/>
    <property type="project" value="UniProtKB-SubCell"/>
</dbReference>
<evidence type="ECO:0000256" key="4">
    <source>
        <dbReference type="ARBA" id="ARBA00022737"/>
    </source>
</evidence>
<dbReference type="InterPro" id="IPR050439">
    <property type="entry name" value="ADAMTS_ADAMTS-like"/>
</dbReference>
<dbReference type="Pfam" id="PF05986">
    <property type="entry name" value="ADAMTS_spacer1"/>
    <property type="match status" value="1"/>
</dbReference>
<feature type="signal peptide" evidence="5">
    <location>
        <begin position="1"/>
        <end position="20"/>
    </location>
</feature>
<dbReference type="PANTHER" id="PTHR13723:SF305">
    <property type="entry name" value="PROTEIN MADD-4"/>
    <property type="match status" value="1"/>
</dbReference>
<dbReference type="InterPro" id="IPR010294">
    <property type="entry name" value="ADAMTS_spacer1"/>
</dbReference>
<keyword evidence="3 5" id="KW-0732">Signal</keyword>
<dbReference type="FunFam" id="2.20.100.10:FF:000005">
    <property type="entry name" value="ADAM metallopeptidase with thrombospondin type 1 motif 9"/>
    <property type="match status" value="1"/>
</dbReference>
<dbReference type="Proteomes" id="UP000279307">
    <property type="component" value="Chromosome 3"/>
</dbReference>
<keyword evidence="2" id="KW-0964">Secreted</keyword>
<reference evidence="7" key="2">
    <citation type="submission" date="2018-07" db="EMBL/GenBank/DDBJ databases">
        <authorList>
            <person name="Mckenzie S.K."/>
            <person name="Kronauer D.J.C."/>
        </authorList>
    </citation>
    <scope>NUCLEOTIDE SEQUENCE</scope>
    <source>
        <strain evidence="7">Clonal line C1</strain>
    </source>
</reference>
<evidence type="ECO:0000256" key="3">
    <source>
        <dbReference type="ARBA" id="ARBA00022729"/>
    </source>
</evidence>
<name>A0A3L8DVJ3_OOCBI</name>
<evidence type="ECO:0000259" key="6">
    <source>
        <dbReference type="PROSITE" id="PS50900"/>
    </source>
</evidence>
<accession>A0A3L8DVJ3</accession>
<dbReference type="EMBL" id="QOIP01000003">
    <property type="protein sequence ID" value="RLU24431.1"/>
    <property type="molecule type" value="Genomic_DNA"/>
</dbReference>
<dbReference type="AlphaFoldDB" id="A0A3L8DVJ3"/>
<dbReference type="GO" id="GO:0031012">
    <property type="term" value="C:extracellular matrix"/>
    <property type="evidence" value="ECO:0007669"/>
    <property type="project" value="TreeGrafter"/>
</dbReference>
<dbReference type="PANTHER" id="PTHR13723">
    <property type="entry name" value="ADAMTS A DISINTEGRIN AND METALLOPROTEASE WITH THROMBOSPONDIN MOTIFS PROTEASE"/>
    <property type="match status" value="1"/>
</dbReference>
<gene>
    <name evidence="7" type="ORF">DMN91_002520</name>
</gene>
<evidence type="ECO:0000256" key="5">
    <source>
        <dbReference type="SAM" id="SignalP"/>
    </source>
</evidence>
<dbReference type="GO" id="GO:0004222">
    <property type="term" value="F:metalloendopeptidase activity"/>
    <property type="evidence" value="ECO:0007669"/>
    <property type="project" value="TreeGrafter"/>
</dbReference>
<evidence type="ECO:0000313" key="7">
    <source>
        <dbReference type="EMBL" id="RLU24431.1"/>
    </source>
</evidence>
<dbReference type="PROSITE" id="PS50900">
    <property type="entry name" value="PLAC"/>
    <property type="match status" value="1"/>
</dbReference>
<feature type="chain" id="PRO_5018103974" description="PLAC domain-containing protein" evidence="5">
    <location>
        <begin position="21"/>
        <end position="634"/>
    </location>
</feature>
<dbReference type="Pfam" id="PF19030">
    <property type="entry name" value="TSP1_ADAMTS"/>
    <property type="match status" value="6"/>
</dbReference>
<dbReference type="OrthoDB" id="5781878at2759"/>
<dbReference type="InterPro" id="IPR000884">
    <property type="entry name" value="TSP1_rpt"/>
</dbReference>
<dbReference type="InterPro" id="IPR036383">
    <property type="entry name" value="TSP1_rpt_sf"/>
</dbReference>
<dbReference type="Gene3D" id="2.60.120.830">
    <property type="match status" value="1"/>
</dbReference>
<organism evidence="7">
    <name type="scientific">Ooceraea biroi</name>
    <name type="common">Clonal raider ant</name>
    <name type="synonym">Cerapachys biroi</name>
    <dbReference type="NCBI Taxonomy" id="2015173"/>
    <lineage>
        <taxon>Eukaryota</taxon>
        <taxon>Metazoa</taxon>
        <taxon>Ecdysozoa</taxon>
        <taxon>Arthropoda</taxon>
        <taxon>Hexapoda</taxon>
        <taxon>Insecta</taxon>
        <taxon>Pterygota</taxon>
        <taxon>Neoptera</taxon>
        <taxon>Endopterygota</taxon>
        <taxon>Hymenoptera</taxon>
        <taxon>Apocrita</taxon>
        <taxon>Aculeata</taxon>
        <taxon>Formicoidea</taxon>
        <taxon>Formicidae</taxon>
        <taxon>Dorylinae</taxon>
        <taxon>Ooceraea</taxon>
    </lineage>
</organism>
<dbReference type="SUPFAM" id="SSF82895">
    <property type="entry name" value="TSP-1 type 1 repeat"/>
    <property type="match status" value="6"/>
</dbReference>
<dbReference type="InterPro" id="IPR010909">
    <property type="entry name" value="PLAC"/>
</dbReference>
<proteinExistence type="predicted"/>